<sequence>MWPKKSEQWRSAWGYDFEWTPEHLTEEQVRPLIFSYDTLASECLERLDQLSPQPIRTQPKRASGTAGDAEGEDGKHPNLYELLERHKGDDESLQTLWQEVNTVPEWVDWHQIERGQRVFYRYAGPTIIALTFQSLLGGMGGRRVVETLSRTGGFGIKVARRRLLETFQHLLEVTRDIDSIKPGGGGFASSIKVRFLHASVRRRIIQLAQQKPEYYDVNQYGVPINDLDSIATIISFSATLIWIGFPRQGIYLREQEAADYIALWRWVAHLLGTPTDPFSTPARAKAMMESLLTTEIHPTETSRILANNIIASLQDRPPTYASAAFLQAEAHWLNGHALADALAVPRPPHHHTALVAGQCLFFMATCYLRRCVPAWDDAAIARFRLRLRRVVADMADGGAVGDAAHEFRYVPAFGLTTTRGGGEAEDGEEGAGAGRGKGVEMRNLGALLVGAGVGGMLAWIGVRSALSMLWRF</sequence>
<dbReference type="GO" id="GO:0016491">
    <property type="term" value="F:oxidoreductase activity"/>
    <property type="evidence" value="ECO:0007669"/>
    <property type="project" value="InterPro"/>
</dbReference>
<keyword evidence="2" id="KW-0472">Membrane</keyword>
<comment type="caution">
    <text evidence="4">The sequence shown here is derived from an EMBL/GenBank/DDBJ whole genome shotgun (WGS) entry which is preliminary data.</text>
</comment>
<dbReference type="GeneID" id="85312637"/>
<dbReference type="AlphaFoldDB" id="A0AAJ0CBI9"/>
<gene>
    <name evidence="4" type="ORF">QBC33DRAFT_553910</name>
</gene>
<reference evidence="4" key="1">
    <citation type="submission" date="2023-06" db="EMBL/GenBank/DDBJ databases">
        <title>Genome-scale phylogeny and comparative genomics of the fungal order Sordariales.</title>
        <authorList>
            <consortium name="Lawrence Berkeley National Laboratory"/>
            <person name="Hensen N."/>
            <person name="Bonometti L."/>
            <person name="Westerberg I."/>
            <person name="Brannstrom I.O."/>
            <person name="Guillou S."/>
            <person name="Cros-Aarteil S."/>
            <person name="Calhoun S."/>
            <person name="Haridas S."/>
            <person name="Kuo A."/>
            <person name="Mondo S."/>
            <person name="Pangilinan J."/>
            <person name="Riley R."/>
            <person name="Labutti K."/>
            <person name="Andreopoulos B."/>
            <person name="Lipzen A."/>
            <person name="Chen C."/>
            <person name="Yanf M."/>
            <person name="Daum C."/>
            <person name="Ng V."/>
            <person name="Clum A."/>
            <person name="Steindorff A."/>
            <person name="Ohm R."/>
            <person name="Martin F."/>
            <person name="Silar P."/>
            <person name="Natvig D."/>
            <person name="Lalanne C."/>
            <person name="Gautier V."/>
            <person name="Ament-Velasquez S.L."/>
            <person name="Kruys A."/>
            <person name="Hutchinson M.I."/>
            <person name="Powell A.J."/>
            <person name="Barry K."/>
            <person name="Miller A.N."/>
            <person name="Grigoriev I.V."/>
            <person name="Debuchy R."/>
            <person name="Gladieux P."/>
            <person name="Thoren M.H."/>
            <person name="Johannesson H."/>
        </authorList>
    </citation>
    <scope>NUCLEOTIDE SEQUENCE</scope>
    <source>
        <strain evidence="4">8032-3</strain>
    </source>
</reference>
<dbReference type="Proteomes" id="UP001244011">
    <property type="component" value="Unassembled WGS sequence"/>
</dbReference>
<dbReference type="Pfam" id="PF09995">
    <property type="entry name" value="MPAB_Lcp_cat"/>
    <property type="match status" value="1"/>
</dbReference>
<name>A0AAJ0CBI9_9PEZI</name>
<dbReference type="InterPro" id="IPR037473">
    <property type="entry name" value="Lcp-like"/>
</dbReference>
<dbReference type="RefSeq" id="XP_060288671.1">
    <property type="nucleotide sequence ID" value="XM_060429450.1"/>
</dbReference>
<dbReference type="InterPro" id="IPR018713">
    <property type="entry name" value="MPAB/Lcp_cat_dom"/>
</dbReference>
<evidence type="ECO:0000256" key="2">
    <source>
        <dbReference type="SAM" id="Phobius"/>
    </source>
</evidence>
<feature type="region of interest" description="Disordered" evidence="1">
    <location>
        <begin position="50"/>
        <end position="75"/>
    </location>
</feature>
<accession>A0AAJ0CBI9</accession>
<evidence type="ECO:0000259" key="3">
    <source>
        <dbReference type="Pfam" id="PF09995"/>
    </source>
</evidence>
<dbReference type="PANTHER" id="PTHR37539:SF1">
    <property type="entry name" value="ER-BOUND OXYGENASE MPAB_MPAB'_RUBBER OXYGENASE CATALYTIC DOMAIN-CONTAINING PROTEIN"/>
    <property type="match status" value="1"/>
</dbReference>
<proteinExistence type="predicted"/>
<evidence type="ECO:0000313" key="4">
    <source>
        <dbReference type="EMBL" id="KAK1772458.1"/>
    </source>
</evidence>
<feature type="domain" description="ER-bound oxygenase mpaB/mpaB'/Rubber oxygenase catalytic" evidence="3">
    <location>
        <begin position="145"/>
        <end position="354"/>
    </location>
</feature>
<evidence type="ECO:0000256" key="1">
    <source>
        <dbReference type="SAM" id="MobiDB-lite"/>
    </source>
</evidence>
<keyword evidence="2" id="KW-0812">Transmembrane</keyword>
<dbReference type="PANTHER" id="PTHR37539">
    <property type="entry name" value="SECRETED PROTEIN-RELATED"/>
    <property type="match status" value="1"/>
</dbReference>
<organism evidence="4 5">
    <name type="scientific">Phialemonium atrogriseum</name>
    <dbReference type="NCBI Taxonomy" id="1093897"/>
    <lineage>
        <taxon>Eukaryota</taxon>
        <taxon>Fungi</taxon>
        <taxon>Dikarya</taxon>
        <taxon>Ascomycota</taxon>
        <taxon>Pezizomycotina</taxon>
        <taxon>Sordariomycetes</taxon>
        <taxon>Sordariomycetidae</taxon>
        <taxon>Cephalothecales</taxon>
        <taxon>Cephalothecaceae</taxon>
        <taxon>Phialemonium</taxon>
    </lineage>
</organism>
<feature type="transmembrane region" description="Helical" evidence="2">
    <location>
        <begin position="444"/>
        <end position="462"/>
    </location>
</feature>
<keyword evidence="2" id="KW-1133">Transmembrane helix</keyword>
<evidence type="ECO:0000313" key="5">
    <source>
        <dbReference type="Proteomes" id="UP001244011"/>
    </source>
</evidence>
<keyword evidence="5" id="KW-1185">Reference proteome</keyword>
<dbReference type="EMBL" id="MU838997">
    <property type="protein sequence ID" value="KAK1772458.1"/>
    <property type="molecule type" value="Genomic_DNA"/>
</dbReference>
<protein>
    <submittedName>
        <fullName evidence="4">Tat pathway signal sequence</fullName>
    </submittedName>
</protein>